<name>A0A0C2ZSM2_RHOER</name>
<comment type="caution">
    <text evidence="1">The sequence shown here is derived from an EMBL/GenBank/DDBJ whole genome shotgun (WGS) entry which is preliminary data.</text>
</comment>
<sequence length="183" mass="19666">MQTPGTWRVSDGTAVPFKDATSAWADAAVDVLVDVASNYHSFITYKDLAEKVQASTGIRSRSQMRNWIGGVLGQVVDRAAAEDLPSLTALCVKQDQSVGDGYRYVLEVAGLEVPEDLDQHAAEARLECYKYFGAAIPAEGGIPALPPAIITQRRRAKPQPEPVAALCPTCRVQLPSSGICDNH</sequence>
<organism evidence="1 2">
    <name type="scientific">Rhodococcus erythropolis</name>
    <name type="common">Arthrobacter picolinophilus</name>
    <dbReference type="NCBI Taxonomy" id="1833"/>
    <lineage>
        <taxon>Bacteria</taxon>
        <taxon>Bacillati</taxon>
        <taxon>Actinomycetota</taxon>
        <taxon>Actinomycetes</taxon>
        <taxon>Mycobacteriales</taxon>
        <taxon>Nocardiaceae</taxon>
        <taxon>Rhodococcus</taxon>
        <taxon>Rhodococcus erythropolis group</taxon>
    </lineage>
</organism>
<evidence type="ECO:0000313" key="1">
    <source>
        <dbReference type="EMBL" id="KAB2586286.1"/>
    </source>
</evidence>
<accession>A0A0C2ZSM2</accession>
<proteinExistence type="predicted"/>
<evidence type="ECO:0000313" key="2">
    <source>
        <dbReference type="Proteomes" id="UP000325576"/>
    </source>
</evidence>
<dbReference type="Proteomes" id="UP000325576">
    <property type="component" value="Unassembled WGS sequence"/>
</dbReference>
<reference evidence="1 2" key="1">
    <citation type="journal article" date="2017" name="Poromechanics V (2013)">
        <title>Genomic Characterization of the Arsenic-Tolerant Actinobacterium, &lt;i&gt;Rhodococcus erythropolis&lt;/i&gt; S43.</title>
        <authorList>
            <person name="Retamal-Morales G."/>
            <person name="Mehnert M."/>
            <person name="Schwabe R."/>
            <person name="Tischler D."/>
            <person name="Schloemann M."/>
            <person name="Levican G.J."/>
        </authorList>
    </citation>
    <scope>NUCLEOTIDE SEQUENCE [LARGE SCALE GENOMIC DNA]</scope>
    <source>
        <strain evidence="1 2">S43</strain>
    </source>
</reference>
<dbReference type="AlphaFoldDB" id="A0A0C2ZSM2"/>
<dbReference type="EMBL" id="MRBO01000222">
    <property type="protein sequence ID" value="KAB2586286.1"/>
    <property type="molecule type" value="Genomic_DNA"/>
</dbReference>
<gene>
    <name evidence="1" type="ORF">BS297_06060</name>
</gene>
<protein>
    <submittedName>
        <fullName evidence="1">Uncharacterized protein</fullName>
    </submittedName>
</protein>